<dbReference type="Gene3D" id="1.10.510.10">
    <property type="entry name" value="Transferase(Phosphotransferase) domain 1"/>
    <property type="match status" value="1"/>
</dbReference>
<dbReference type="Proteomes" id="UP000095284">
    <property type="component" value="Unplaced"/>
</dbReference>
<dbReference type="WBParaSite" id="BXY_0679400.1">
    <property type="protein sequence ID" value="BXY_0679400.1"/>
    <property type="gene ID" value="BXY_0679400"/>
</dbReference>
<evidence type="ECO:0000256" key="1">
    <source>
        <dbReference type="PROSITE-ProRule" id="PRU10141"/>
    </source>
</evidence>
<sequence length="733" mass="83712">MDLNKVATILQTLQACNVRFNGDMNHVEVTSFKLYDGQILKYSTTDNATGFREDVIKYDGPPIREIRLQMTTRDGKTFVGGQVTQETYETDPQYFYQQPVLGDEKELKVVYSLNYICPYLFGDAVYVINDNRQLKCVAFKASNGTFRIAAERKQPNIDCSERFGVNDEEGIFIFKKNGRCMKVKILDFWTPWDPRDCEMFDRIISQPLKLGQYYHLRYLTITNDCQMPREIFEPIIDSTYIRFSYVEPPTTTPTPTPPPMSDLEIATFGLGSVAASILGGLAIVGIVVCVKCRERCICCCKKKVVVQAKATPVAKAPVPAPGRAKAPVPAKAPAPVPPPGPVKAPVPAKASSGKIEEKPKVNAEKVGDKKAVEKMDLTASRAKKKTNIPKNKATVYEQDSDGNIDENLQSENPLDFVPVMHLKGKKVFYDEDFDLQVPGVIRVSNAYVFVEKLGQGGFGAVYKYKTRDWGNREVAVKFLKTTDPIKLRNARKEFMLIRQIQQFIDGDLYVTEVIDYGKYETSIFMVMPFYYCCMENVRMNLTDYTMAQRINIGFQYLQGIVQLQNIKYAHLDIKPENYMQKEPKKNKVVLCDFGLVKRFDAKRSFCNGTMDYMSLPCHFTQKVSIVDDMQSWFIMFVELIHFTLPWDENEDLRREDPDVMAASMRMAEVKIASFANWQEDTPEDKLIKTLLGLIWEKKYGDSVDMTAVMVCLNKTQQTFQFRFDDPWWSKVGE</sequence>
<dbReference type="EMBL" id="CAJFDI010000001">
    <property type="protein sequence ID" value="CAD5208108.1"/>
    <property type="molecule type" value="Genomic_DNA"/>
</dbReference>
<dbReference type="PROSITE" id="PS50011">
    <property type="entry name" value="PROTEIN_KINASE_DOM"/>
    <property type="match status" value="1"/>
</dbReference>
<dbReference type="Proteomes" id="UP000582659">
    <property type="component" value="Unassembled WGS sequence"/>
</dbReference>
<dbReference type="SMR" id="A0A1I7S1B9"/>
<keyword evidence="1" id="KW-0067">ATP-binding</keyword>
<proteinExistence type="predicted"/>
<dbReference type="SUPFAM" id="SSF56112">
    <property type="entry name" value="Protein kinase-like (PK-like)"/>
    <property type="match status" value="1"/>
</dbReference>
<accession>A0A1I7S1B9</accession>
<evidence type="ECO:0000313" key="6">
    <source>
        <dbReference type="Proteomes" id="UP000095284"/>
    </source>
</evidence>
<organism evidence="6 8">
    <name type="scientific">Bursaphelenchus xylophilus</name>
    <name type="common">Pinewood nematode worm</name>
    <name type="synonym">Aphelenchoides xylophilus</name>
    <dbReference type="NCBI Taxonomy" id="6326"/>
    <lineage>
        <taxon>Eukaryota</taxon>
        <taxon>Metazoa</taxon>
        <taxon>Ecdysozoa</taxon>
        <taxon>Nematoda</taxon>
        <taxon>Chromadorea</taxon>
        <taxon>Rhabditida</taxon>
        <taxon>Tylenchina</taxon>
        <taxon>Tylenchomorpha</taxon>
        <taxon>Aphelenchoidea</taxon>
        <taxon>Aphelenchoididae</taxon>
        <taxon>Bursaphelenchus</taxon>
    </lineage>
</organism>
<feature type="compositionally biased region" description="Low complexity" evidence="2">
    <location>
        <begin position="316"/>
        <end position="329"/>
    </location>
</feature>
<dbReference type="Pfam" id="PF00069">
    <property type="entry name" value="Pkinase"/>
    <property type="match status" value="1"/>
</dbReference>
<dbReference type="PROSITE" id="PS51257">
    <property type="entry name" value="PROKAR_LIPOPROTEIN"/>
    <property type="match status" value="1"/>
</dbReference>
<dbReference type="InterPro" id="IPR011009">
    <property type="entry name" value="Kinase-like_dom_sf"/>
</dbReference>
<evidence type="ECO:0000313" key="8">
    <source>
        <dbReference type="WBParaSite" id="BXY_0679400.1"/>
    </source>
</evidence>
<evidence type="ECO:0000313" key="4">
    <source>
        <dbReference type="EMBL" id="CAD5208108.1"/>
    </source>
</evidence>
<evidence type="ECO:0000313" key="5">
    <source>
        <dbReference type="EMBL" id="CAG9080250.1"/>
    </source>
</evidence>
<dbReference type="PROSITE" id="PS00107">
    <property type="entry name" value="PROTEIN_KINASE_ATP"/>
    <property type="match status" value="1"/>
</dbReference>
<evidence type="ECO:0000256" key="2">
    <source>
        <dbReference type="SAM" id="MobiDB-lite"/>
    </source>
</evidence>
<dbReference type="AlphaFoldDB" id="A0A1I7S1B9"/>
<dbReference type="PANTHER" id="PTHR11909">
    <property type="entry name" value="CASEIN KINASE-RELATED"/>
    <property type="match status" value="1"/>
</dbReference>
<dbReference type="InterPro" id="IPR050235">
    <property type="entry name" value="CK1_Ser-Thr_kinase"/>
</dbReference>
<keyword evidence="1" id="KW-0547">Nucleotide-binding</keyword>
<dbReference type="SMART" id="SM00220">
    <property type="entry name" value="S_TKc"/>
    <property type="match status" value="1"/>
</dbReference>
<feature type="region of interest" description="Disordered" evidence="2">
    <location>
        <begin position="316"/>
        <end position="366"/>
    </location>
</feature>
<evidence type="ECO:0000259" key="3">
    <source>
        <dbReference type="PROSITE" id="PS50011"/>
    </source>
</evidence>
<feature type="compositionally biased region" description="Basic and acidic residues" evidence="2">
    <location>
        <begin position="354"/>
        <end position="366"/>
    </location>
</feature>
<reference evidence="5" key="2">
    <citation type="submission" date="2020-08" db="EMBL/GenBank/DDBJ databases">
        <authorList>
            <person name="Kikuchi T."/>
        </authorList>
    </citation>
    <scope>NUCLEOTIDE SEQUENCE</scope>
    <source>
        <strain evidence="4">Ka4C1</strain>
    </source>
</reference>
<protein>
    <submittedName>
        <fullName evidence="4">(pine wood nematode) hypothetical protein</fullName>
    </submittedName>
    <submittedName>
        <fullName evidence="8">Protein kinase domain-containing protein</fullName>
    </submittedName>
</protein>
<name>A0A1I7S1B9_BURXY</name>
<feature type="compositionally biased region" description="Pro residues" evidence="2">
    <location>
        <begin position="330"/>
        <end position="344"/>
    </location>
</feature>
<dbReference type="InterPro" id="IPR000719">
    <property type="entry name" value="Prot_kinase_dom"/>
</dbReference>
<dbReference type="InterPro" id="IPR017441">
    <property type="entry name" value="Protein_kinase_ATP_BS"/>
</dbReference>
<dbReference type="OrthoDB" id="4062651at2759"/>
<dbReference type="GO" id="GO:0004672">
    <property type="term" value="F:protein kinase activity"/>
    <property type="evidence" value="ECO:0007669"/>
    <property type="project" value="InterPro"/>
</dbReference>
<dbReference type="GO" id="GO:0005524">
    <property type="term" value="F:ATP binding"/>
    <property type="evidence" value="ECO:0007669"/>
    <property type="project" value="UniProtKB-UniRule"/>
</dbReference>
<evidence type="ECO:0000313" key="7">
    <source>
        <dbReference type="Proteomes" id="UP000659654"/>
    </source>
</evidence>
<gene>
    <name evidence="4" type="ORF">BXYJ_LOCUS344</name>
</gene>
<keyword evidence="7" id="KW-1185">Reference proteome</keyword>
<feature type="binding site" evidence="1">
    <location>
        <position position="477"/>
    </location>
    <ligand>
        <name>ATP</name>
        <dbReference type="ChEBI" id="CHEBI:30616"/>
    </ligand>
</feature>
<reference evidence="8" key="1">
    <citation type="submission" date="2016-11" db="UniProtKB">
        <authorList>
            <consortium name="WormBaseParasite"/>
        </authorList>
    </citation>
    <scope>IDENTIFICATION</scope>
</reference>
<dbReference type="EMBL" id="CAJFCV020000001">
    <property type="protein sequence ID" value="CAG9080250.1"/>
    <property type="molecule type" value="Genomic_DNA"/>
</dbReference>
<feature type="domain" description="Protein kinase" evidence="3">
    <location>
        <begin position="447"/>
        <end position="719"/>
    </location>
</feature>
<dbReference type="Proteomes" id="UP000659654">
    <property type="component" value="Unassembled WGS sequence"/>
</dbReference>